<name>A0A0K0XX72_9GAMM</name>
<keyword evidence="2 7" id="KW-0732">Signal</keyword>
<dbReference type="Pfam" id="PF07715">
    <property type="entry name" value="Plug"/>
    <property type="match status" value="1"/>
</dbReference>
<protein>
    <submittedName>
        <fullName evidence="10">TonB-dependent receptor</fullName>
    </submittedName>
</protein>
<dbReference type="Gene3D" id="2.170.130.10">
    <property type="entry name" value="TonB-dependent receptor, plug domain"/>
    <property type="match status" value="1"/>
</dbReference>
<dbReference type="EMBL" id="CP012154">
    <property type="protein sequence ID" value="AKS42227.1"/>
    <property type="molecule type" value="Genomic_DNA"/>
</dbReference>
<comment type="subcellular location">
    <subcellularLocation>
        <location evidence="1 6">Cell outer membrane</location>
    </subcellularLocation>
</comment>
<dbReference type="PANTHER" id="PTHR40980">
    <property type="entry name" value="PLUG DOMAIN-CONTAINING PROTEIN"/>
    <property type="match status" value="1"/>
</dbReference>
<keyword evidence="3 6" id="KW-0798">TonB box</keyword>
<feature type="signal peptide" evidence="7">
    <location>
        <begin position="1"/>
        <end position="24"/>
    </location>
</feature>
<dbReference type="KEGG" id="wma:WM2015_1860"/>
<dbReference type="SUPFAM" id="SSF56935">
    <property type="entry name" value="Porins"/>
    <property type="match status" value="1"/>
</dbReference>
<dbReference type="GO" id="GO:0009279">
    <property type="term" value="C:cell outer membrane"/>
    <property type="evidence" value="ECO:0007669"/>
    <property type="project" value="UniProtKB-SubCell"/>
</dbReference>
<evidence type="ECO:0000256" key="3">
    <source>
        <dbReference type="ARBA" id="ARBA00023077"/>
    </source>
</evidence>
<dbReference type="STRING" id="1579979.WM2015_1860"/>
<dbReference type="InterPro" id="IPR036942">
    <property type="entry name" value="Beta-barrel_TonB_sf"/>
</dbReference>
<evidence type="ECO:0000256" key="1">
    <source>
        <dbReference type="ARBA" id="ARBA00004442"/>
    </source>
</evidence>
<accession>A0A0K0XX72</accession>
<feature type="chain" id="PRO_5005454587" evidence="7">
    <location>
        <begin position="25"/>
        <end position="1051"/>
    </location>
</feature>
<dbReference type="Gene3D" id="2.60.40.1120">
    <property type="entry name" value="Carboxypeptidase-like, regulatory domain"/>
    <property type="match status" value="1"/>
</dbReference>
<dbReference type="InterPro" id="IPR013784">
    <property type="entry name" value="Carb-bd-like_fold"/>
</dbReference>
<dbReference type="InterPro" id="IPR012910">
    <property type="entry name" value="Plug_dom"/>
</dbReference>
<keyword evidence="4 6" id="KW-0472">Membrane</keyword>
<keyword evidence="10" id="KW-0675">Receptor</keyword>
<dbReference type="InterPro" id="IPR010917">
    <property type="entry name" value="TonB_rcpt_CS"/>
</dbReference>
<evidence type="ECO:0000313" key="11">
    <source>
        <dbReference type="Proteomes" id="UP000066624"/>
    </source>
</evidence>
<reference evidence="10 11" key="1">
    <citation type="submission" date="2015-07" db="EMBL/GenBank/DDBJ databases">
        <authorList>
            <person name="Noorani M."/>
        </authorList>
    </citation>
    <scope>NUCLEOTIDE SEQUENCE [LARGE SCALE GENOMIC DNA]</scope>
    <source>
        <strain evidence="10 11">KCTC 42284</strain>
    </source>
</reference>
<dbReference type="Pfam" id="PF13620">
    <property type="entry name" value="CarboxypepD_reg"/>
    <property type="match status" value="1"/>
</dbReference>
<evidence type="ECO:0000256" key="7">
    <source>
        <dbReference type="SAM" id="SignalP"/>
    </source>
</evidence>
<gene>
    <name evidence="10" type="ORF">WM2015_1860</name>
</gene>
<keyword evidence="5" id="KW-0998">Cell outer membrane</keyword>
<sequence>MSMQRFLLACLLGLSGLWFSPTSAQTIASADAEAPASLSLLVFENGRPVPGLLVSARERRTRTDADGSVLLELAPGPLRLRVADTATELTVLPLTLRPSEILQIIVTLRGPERRAFVSIESSHALDAPAAVTETRETVEQEGAGVLSGRIVSTEDESPVVEARLFVSGTPVEVRTDEEGRYRIELPVGRYAVSVLHPDFATRTIDGVEVLADQTTERDFQLPPAGLELAEFVVVEPFIQGSLSSVIDEQRTVAGVANVIGAEQFSRSGDGDAGSALSRVTGLTLVGGEFVYIRGLGERYSSTLLNGANVPSPDPTRKVVPLNLFPTGVIESILVQKSYSPEMPGDFGGGAVEIRTRGIPEEDFFSIGFSVGARQDSTGEKGLGYRGGDLDFLGIDDGTRELSRLAREATANNTQLRAANPFFPEGIPPEEMEAIGESFPVIYDARPKTLGPDLGLSIEGGQRFDFAERWTAGFTAAILWGDSEQTRVEERRSFTPLGDGSLQPNDDYTIDRTRRNVELSGFLTAGLSFDDRHSIDVTSMILRQTEDEVSVQEGFNLDEDGIIRITELEWEERELISNQVEGAHRFSSLADLGLEWDYSESRANRYVPDQRRYRYDPDSIADFIFSRRADNNVRRFSNLDDKAIDWGIDLDLPWSLGPIELTASAGYRLLEKDRASSIRRFQFGGANTLSFDQRRAPSLEDIFNADTIEVGGVVIGESTRATDNYSASLDVEAYYGNLDMTFFERLRLSAGARMEDWDQSVTTFALFDPNAEPILAELEETDLLPAAALTWYLTDRQQLRVGFAETLIRPDFKELSPAPFTDPVLNREVIGNENLQPSAVTHYDLRWEFYPSPDELVSLGVFYKLIDQPIELTVEPGVEQRLTFTNALEAENFGIEFEARQQLAPLARRWPALGWLDRFFVAGNLSWIESEISIDELGILTSSSRALQGQSPYIINVQLGYDDPDRGLSATLLFNQVGARIAEVGVLGAPDKEESPAPQLDFIIQYRWRDWLGLKAKFGNLLDSDFEVRQGDEITQRYNVGRTVSLSVDLDF</sequence>
<organism evidence="10 11">
    <name type="scientific">Wenzhouxiangella marina</name>
    <dbReference type="NCBI Taxonomy" id="1579979"/>
    <lineage>
        <taxon>Bacteria</taxon>
        <taxon>Pseudomonadati</taxon>
        <taxon>Pseudomonadota</taxon>
        <taxon>Gammaproteobacteria</taxon>
        <taxon>Chromatiales</taxon>
        <taxon>Wenzhouxiangellaceae</taxon>
        <taxon>Wenzhouxiangella</taxon>
    </lineage>
</organism>
<dbReference type="Pfam" id="PF00593">
    <property type="entry name" value="TonB_dep_Rec_b-barrel"/>
    <property type="match status" value="1"/>
</dbReference>
<feature type="domain" description="TonB-dependent receptor-like beta-barrel" evidence="8">
    <location>
        <begin position="590"/>
        <end position="984"/>
    </location>
</feature>
<dbReference type="Gene3D" id="2.40.170.20">
    <property type="entry name" value="TonB-dependent receptor, beta-barrel domain"/>
    <property type="match status" value="1"/>
</dbReference>
<dbReference type="InterPro" id="IPR037066">
    <property type="entry name" value="Plug_dom_sf"/>
</dbReference>
<dbReference type="InterPro" id="IPR000531">
    <property type="entry name" value="Beta-barrel_TonB"/>
</dbReference>
<evidence type="ECO:0000256" key="6">
    <source>
        <dbReference type="RuleBase" id="RU003357"/>
    </source>
</evidence>
<dbReference type="SUPFAM" id="SSF49452">
    <property type="entry name" value="Starch-binding domain-like"/>
    <property type="match status" value="1"/>
</dbReference>
<proteinExistence type="inferred from homology"/>
<evidence type="ECO:0000256" key="4">
    <source>
        <dbReference type="ARBA" id="ARBA00023136"/>
    </source>
</evidence>
<evidence type="ECO:0000259" key="8">
    <source>
        <dbReference type="Pfam" id="PF00593"/>
    </source>
</evidence>
<feature type="domain" description="TonB-dependent receptor plug" evidence="9">
    <location>
        <begin position="249"/>
        <end position="347"/>
    </location>
</feature>
<evidence type="ECO:0000313" key="10">
    <source>
        <dbReference type="EMBL" id="AKS42227.1"/>
    </source>
</evidence>
<comment type="similarity">
    <text evidence="6">Belongs to the TonB-dependent receptor family.</text>
</comment>
<dbReference type="PROSITE" id="PS01156">
    <property type="entry name" value="TONB_DEPENDENT_REC_2"/>
    <property type="match status" value="1"/>
</dbReference>
<evidence type="ECO:0000259" key="9">
    <source>
        <dbReference type="Pfam" id="PF07715"/>
    </source>
</evidence>
<dbReference type="OrthoDB" id="9768470at2"/>
<dbReference type="GO" id="GO:0030246">
    <property type="term" value="F:carbohydrate binding"/>
    <property type="evidence" value="ECO:0007669"/>
    <property type="project" value="InterPro"/>
</dbReference>
<dbReference type="Proteomes" id="UP000066624">
    <property type="component" value="Chromosome"/>
</dbReference>
<evidence type="ECO:0000256" key="2">
    <source>
        <dbReference type="ARBA" id="ARBA00022729"/>
    </source>
</evidence>
<dbReference type="PANTHER" id="PTHR40980:SF5">
    <property type="entry name" value="TONB-DEPENDENT RECEPTOR"/>
    <property type="match status" value="1"/>
</dbReference>
<evidence type="ECO:0000256" key="5">
    <source>
        <dbReference type="ARBA" id="ARBA00023237"/>
    </source>
</evidence>
<keyword evidence="11" id="KW-1185">Reference proteome</keyword>
<dbReference type="AlphaFoldDB" id="A0A0K0XX72"/>